<gene>
    <name evidence="1" type="ORF">BFF78_07960</name>
</gene>
<dbReference type="Proteomes" id="UP000094960">
    <property type="component" value="Chromosome"/>
</dbReference>
<proteinExistence type="predicted"/>
<evidence type="ECO:0000313" key="2">
    <source>
        <dbReference type="Proteomes" id="UP000094960"/>
    </source>
</evidence>
<dbReference type="AlphaFoldDB" id="A0A1D7Y698"/>
<sequence length="201" mass="22333">MTGTTYDELLVIIDEFTERLAPQARLTCLYGLMAPLLDRVEREVEELSDDPVLSTPDAVRDLRKAAAGEPVDVDAVHEQLTEVGLCCSEDHDPERHIVSQSAYAAAAWLQLLAGRKLRTTAYLEGDDEDLVPPFAPSAFTRIVDLLAWTRSDQIYLHWDDAIAHPEDGDLPAAIRELRAMHVEISGFGREQYSCDLSSPAE</sequence>
<keyword evidence="2" id="KW-1185">Reference proteome</keyword>
<evidence type="ECO:0000313" key="1">
    <source>
        <dbReference type="EMBL" id="AOR30990.1"/>
    </source>
</evidence>
<dbReference type="RefSeq" id="WP_069777639.1">
    <property type="nucleotide sequence ID" value="NZ_CP017248.1"/>
</dbReference>
<organism evidence="1 2">
    <name type="scientific">Streptomyces fodineus</name>
    <dbReference type="NCBI Taxonomy" id="1904616"/>
    <lineage>
        <taxon>Bacteria</taxon>
        <taxon>Bacillati</taxon>
        <taxon>Actinomycetota</taxon>
        <taxon>Actinomycetes</taxon>
        <taxon>Kitasatosporales</taxon>
        <taxon>Streptomycetaceae</taxon>
        <taxon>Streptomyces</taxon>
    </lineage>
</organism>
<dbReference type="KEGG" id="spun:BFF78_07960"/>
<accession>A0A1D7Y698</accession>
<protein>
    <submittedName>
        <fullName evidence="1">Uncharacterized protein</fullName>
    </submittedName>
</protein>
<reference evidence="2" key="1">
    <citation type="submission" date="2016-09" db="EMBL/GenBank/DDBJ databases">
        <title>Streptomyces puniciscabiei strain:TW1S1 Genome sequencing and assembly.</title>
        <authorList>
            <person name="Kim M.-K."/>
            <person name="Kim S.B."/>
        </authorList>
    </citation>
    <scope>NUCLEOTIDE SEQUENCE [LARGE SCALE GENOMIC DNA]</scope>
    <source>
        <strain evidence="2">TW1S1</strain>
    </source>
</reference>
<dbReference type="EMBL" id="CP017248">
    <property type="protein sequence ID" value="AOR30990.1"/>
    <property type="molecule type" value="Genomic_DNA"/>
</dbReference>
<name>A0A1D7Y698_9ACTN</name>